<dbReference type="EMBL" id="CP114413">
    <property type="protein sequence ID" value="WAZ26459.1"/>
    <property type="molecule type" value="Genomic_DNA"/>
</dbReference>
<feature type="region of interest" description="Disordered" evidence="1">
    <location>
        <begin position="612"/>
        <end position="631"/>
    </location>
</feature>
<accession>A0ABY7KPF6</accession>
<evidence type="ECO:0000313" key="3">
    <source>
        <dbReference type="Proteomes" id="UP001164439"/>
    </source>
</evidence>
<dbReference type="RefSeq" id="WP_269663943.1">
    <property type="nucleotide sequence ID" value="NZ_CP114413.1"/>
</dbReference>
<dbReference type="Proteomes" id="UP001164439">
    <property type="component" value="Chromosome"/>
</dbReference>
<evidence type="ECO:0000313" key="2">
    <source>
        <dbReference type="EMBL" id="WAZ26459.1"/>
    </source>
</evidence>
<proteinExistence type="predicted"/>
<sequence>MIDVASSFRTPDLAAVVLGKSKAGITLWNRLEGRPRTEAFDRALRAEVRDPLWFLTRQWQMGEFRGDDAGSPISVKVRLETTKLQKYQAASGPVEPYSDAIPLEAHAERMPLRFSQRARPDAEPHRIALDIRLLMGRQWLKMIRGVAPPAAAQEFLARYPVHEPDPTDPLDTPTCAHADAWSNFAAVAGRRMDGALLYFHLVDGAANHASDGIASLAGMDALIDPIAARFVAWFERLVYQPEGTGAWESDRLEYRFATSAPEAEGEKVLVAEQYFQGHLDWYNFDVDPQSGTLGEPDPQAEPPVRTTLTMLPTQATFNGMPNTRWWRFEDSRTNFGDIKPDTTDLAKLLLIEFGLVYANDWFVVPFTVPAAGIASVRGIAVTNVFNERTWITAAGAGDDEDRQRWAMFLLSTRGDARTPADLSLVIPPAAQKVLEGDPLEEVLLARDEMANMVWGIERTVPMPSGEPKDGREAAYQTRDFYERELERVLGVPPQPVAPAEGAKIRYKVMSSVPENWIPMIPVHKDGDNREVQLQRAVMLRIMEGDTNPTPEPVRPRTSLLREGLEGAQQVGYRLHEEEVPRAGVRVTQSFQRTRWSDGRAWVWLGVRKQTGRGEGSSGLTFDQIVDIPPQS</sequence>
<organism evidence="2 3">
    <name type="scientific">Streptomyces cinnabarinus</name>
    <dbReference type="NCBI Taxonomy" id="67287"/>
    <lineage>
        <taxon>Bacteria</taxon>
        <taxon>Bacillati</taxon>
        <taxon>Actinomycetota</taxon>
        <taxon>Actinomycetes</taxon>
        <taxon>Kitasatosporales</taxon>
        <taxon>Streptomycetaceae</taxon>
        <taxon>Streptomyces</taxon>
    </lineage>
</organism>
<gene>
    <name evidence="2" type="ORF">STRCI_008038</name>
</gene>
<reference evidence="2" key="1">
    <citation type="submission" date="2022-12" db="EMBL/GenBank/DDBJ databases">
        <authorList>
            <person name="Ruckert C."/>
            <person name="Busche T."/>
            <person name="Kalinowski J."/>
            <person name="Wittmann C."/>
        </authorList>
    </citation>
    <scope>NUCLEOTIDE SEQUENCE</scope>
    <source>
        <strain evidence="2">DSM 40467</strain>
    </source>
</reference>
<evidence type="ECO:0000256" key="1">
    <source>
        <dbReference type="SAM" id="MobiDB-lite"/>
    </source>
</evidence>
<name>A0ABY7KPF6_9ACTN</name>
<protein>
    <submittedName>
        <fullName evidence="2">Uncharacterized protein</fullName>
    </submittedName>
</protein>
<keyword evidence="3" id="KW-1185">Reference proteome</keyword>